<reference evidence="4" key="1">
    <citation type="journal article" date="2021" name="PeerJ">
        <title>Extensive microbial diversity within the chicken gut microbiome revealed by metagenomics and culture.</title>
        <authorList>
            <person name="Gilroy R."/>
            <person name="Ravi A."/>
            <person name="Getino M."/>
            <person name="Pursley I."/>
            <person name="Horton D.L."/>
            <person name="Alikhan N.F."/>
            <person name="Baker D."/>
            <person name="Gharbi K."/>
            <person name="Hall N."/>
            <person name="Watson M."/>
            <person name="Adriaenssens E.M."/>
            <person name="Foster-Nyarko E."/>
            <person name="Jarju S."/>
            <person name="Secka A."/>
            <person name="Antonio M."/>
            <person name="Oren A."/>
            <person name="Chaudhuri R.R."/>
            <person name="La Ragione R."/>
            <person name="Hildebrand F."/>
            <person name="Pallen M.J."/>
        </authorList>
    </citation>
    <scope>NUCLEOTIDE SEQUENCE</scope>
    <source>
        <strain evidence="4">CHK124-7917</strain>
    </source>
</reference>
<dbReference type="InterPro" id="IPR028932">
    <property type="entry name" value="TerB-C"/>
</dbReference>
<reference evidence="4" key="2">
    <citation type="submission" date="2021-09" db="EMBL/GenBank/DDBJ databases">
        <authorList>
            <person name="Gilroy R."/>
        </authorList>
    </citation>
    <scope>NUCLEOTIDE SEQUENCE</scope>
    <source>
        <strain evidence="4">CHK124-7917</strain>
    </source>
</reference>
<dbReference type="Pfam" id="PF15615">
    <property type="entry name" value="TerB_C"/>
    <property type="match status" value="1"/>
</dbReference>
<evidence type="ECO:0000259" key="3">
    <source>
        <dbReference type="Pfam" id="PF15615"/>
    </source>
</evidence>
<feature type="region of interest" description="Disordered" evidence="1">
    <location>
        <begin position="427"/>
        <end position="450"/>
    </location>
</feature>
<evidence type="ECO:0000313" key="5">
    <source>
        <dbReference type="Proteomes" id="UP000697330"/>
    </source>
</evidence>
<accession>A0A921KKS1</accession>
<comment type="caution">
    <text evidence="4">The sequence shown here is derived from an EMBL/GenBank/DDBJ whole genome shotgun (WGS) entry which is preliminary data.</text>
</comment>
<dbReference type="Pfam" id="PF13208">
    <property type="entry name" value="TerB_N"/>
    <property type="match status" value="1"/>
</dbReference>
<evidence type="ECO:0000256" key="1">
    <source>
        <dbReference type="SAM" id="MobiDB-lite"/>
    </source>
</evidence>
<evidence type="ECO:0000259" key="2">
    <source>
        <dbReference type="Pfam" id="PF13208"/>
    </source>
</evidence>
<dbReference type="InterPro" id="IPR025266">
    <property type="entry name" value="TerB_N"/>
</dbReference>
<dbReference type="EMBL" id="DYWQ01000028">
    <property type="protein sequence ID" value="HJF44559.1"/>
    <property type="molecule type" value="Genomic_DNA"/>
</dbReference>
<dbReference type="Proteomes" id="UP000697330">
    <property type="component" value="Unassembled WGS sequence"/>
</dbReference>
<dbReference type="AlphaFoldDB" id="A0A921KKS1"/>
<organism evidence="4 5">
    <name type="scientific">Thermophilibacter provencensis</name>
    <dbReference type="NCBI Taxonomy" id="1852386"/>
    <lineage>
        <taxon>Bacteria</taxon>
        <taxon>Bacillati</taxon>
        <taxon>Actinomycetota</taxon>
        <taxon>Coriobacteriia</taxon>
        <taxon>Coriobacteriales</taxon>
        <taxon>Atopobiaceae</taxon>
        <taxon>Thermophilibacter</taxon>
    </lineage>
</organism>
<evidence type="ECO:0000313" key="4">
    <source>
        <dbReference type="EMBL" id="HJF44559.1"/>
    </source>
</evidence>
<name>A0A921KKS1_9ACTN</name>
<feature type="domain" description="TerB N-terminal" evidence="2">
    <location>
        <begin position="45"/>
        <end position="202"/>
    </location>
</feature>
<dbReference type="RefSeq" id="WP_274958584.1">
    <property type="nucleotide sequence ID" value="NZ_DYWQ01000028.1"/>
</dbReference>
<feature type="compositionally biased region" description="Low complexity" evidence="1">
    <location>
        <begin position="432"/>
        <end position="446"/>
    </location>
</feature>
<feature type="domain" description="TerB-C" evidence="3">
    <location>
        <begin position="391"/>
        <end position="517"/>
    </location>
</feature>
<gene>
    <name evidence="4" type="ORF">K8U72_02070</name>
</gene>
<sequence length="521" mass="58779">MTDIDALIQQILAASRAKGGRAVIGTRTYSDEPILMRGSQLRSYIPDEIRQMRALARRPEARSWSEARLFVEQARLMADYVDDCPFAGTFSSYFPTYDAMDDRQLRGYFTWRAHVREGDIQQTSTSFAYVYLYELINGIGVEPGEQGFRAIEAYWKAYRELDSSLDRYVRPWLVDYAAYHALDQRLALPYANSEHDEAVMALMGAEADVLSQALETPRKRHRSPASFPANPSDDQVTFSALDQLSTYRPAGSRLYHDSPDELRAVSCAVFRRLVRYYHTNRKQGLVESLFGTRQTLPHLMFASAVFYPAGRHEDCTYDLGRTRRYECRNGLWTCTALHDGGGRSAKLGQILRAVDRQLRVALDYPHPLKEHGDPKYLTQMIERVIAEYLAWRRDHEPRRVEIDLSKLAGIRSAAAETREALLIDEEREAEAATRSGTAAAPEPATEQTEKGEELGLTIEELALLEALLAGQAPKAASADLLADDINEKLLDLVGDVVIEFDETGAPRLVEDYVEDVRKALG</sequence>
<proteinExistence type="predicted"/>
<protein>
    <submittedName>
        <fullName evidence="4">TerB N-terminal domain-containing protein</fullName>
    </submittedName>
</protein>